<keyword evidence="5" id="KW-0812">Transmembrane</keyword>
<dbReference type="Pfam" id="PF04085">
    <property type="entry name" value="MreC"/>
    <property type="match status" value="1"/>
</dbReference>
<dbReference type="GO" id="GO:0008360">
    <property type="term" value="P:regulation of cell shape"/>
    <property type="evidence" value="ECO:0007669"/>
    <property type="project" value="UniProtKB-KW"/>
</dbReference>
<dbReference type="EMBL" id="LJXT01000021">
    <property type="protein sequence ID" value="KPQ18718.1"/>
    <property type="molecule type" value="Genomic_DNA"/>
</dbReference>
<dbReference type="InterPro" id="IPR007221">
    <property type="entry name" value="MreC"/>
</dbReference>
<dbReference type="Gene3D" id="2.40.10.340">
    <property type="entry name" value="Rod shape-determining protein MreC, domain 1"/>
    <property type="match status" value="1"/>
</dbReference>
<keyword evidence="3" id="KW-0133">Cell shape</keyword>
<accession>A0A0P7XP88</accession>
<dbReference type="Gene3D" id="2.40.10.350">
    <property type="entry name" value="Rod shape-determining protein MreC, domain 2"/>
    <property type="match status" value="1"/>
</dbReference>
<proteinExistence type="inferred from homology"/>
<evidence type="ECO:0000256" key="2">
    <source>
        <dbReference type="ARBA" id="ARBA00013855"/>
    </source>
</evidence>
<dbReference type="OrthoDB" id="9811827at2"/>
<evidence type="ECO:0000259" key="6">
    <source>
        <dbReference type="Pfam" id="PF04085"/>
    </source>
</evidence>
<evidence type="ECO:0000256" key="4">
    <source>
        <dbReference type="ARBA" id="ARBA00032089"/>
    </source>
</evidence>
<evidence type="ECO:0000313" key="7">
    <source>
        <dbReference type="EMBL" id="KPQ18718.1"/>
    </source>
</evidence>
<evidence type="ECO:0000256" key="5">
    <source>
        <dbReference type="SAM" id="Phobius"/>
    </source>
</evidence>
<dbReference type="PATRIC" id="fig|1305737.6.peg.1639"/>
<dbReference type="NCBIfam" id="NF010532">
    <property type="entry name" value="PRK13922.9-3"/>
    <property type="match status" value="1"/>
</dbReference>
<evidence type="ECO:0000256" key="1">
    <source>
        <dbReference type="ARBA" id="ARBA00009369"/>
    </source>
</evidence>
<reference evidence="7 8" key="1">
    <citation type="submission" date="2015-09" db="EMBL/GenBank/DDBJ databases">
        <title>Identification and resolution of microdiversity through metagenomic sequencing of parallel consortia.</title>
        <authorList>
            <person name="Nelson W.C."/>
            <person name="Romine M.F."/>
            <person name="Lindemann S.R."/>
        </authorList>
    </citation>
    <scope>NUCLEOTIDE SEQUENCE [LARGE SCALE GENOMIC DNA]</scope>
    <source>
        <strain evidence="7">HL-49</strain>
    </source>
</reference>
<dbReference type="PANTHER" id="PTHR34138">
    <property type="entry name" value="CELL SHAPE-DETERMINING PROTEIN MREC"/>
    <property type="match status" value="1"/>
</dbReference>
<evidence type="ECO:0000256" key="3">
    <source>
        <dbReference type="ARBA" id="ARBA00022960"/>
    </source>
</evidence>
<dbReference type="GO" id="GO:0005886">
    <property type="term" value="C:plasma membrane"/>
    <property type="evidence" value="ECO:0007669"/>
    <property type="project" value="TreeGrafter"/>
</dbReference>
<dbReference type="STRING" id="1305737.GCA_000526355_02458"/>
<name>A0A0P7XP88_9BACT</name>
<dbReference type="InterPro" id="IPR042177">
    <property type="entry name" value="Cell/Rod_1"/>
</dbReference>
<keyword evidence="5" id="KW-1133">Transmembrane helix</keyword>
<dbReference type="Proteomes" id="UP000050421">
    <property type="component" value="Unassembled WGS sequence"/>
</dbReference>
<keyword evidence="5" id="KW-0472">Membrane</keyword>
<organism evidence="7 8">
    <name type="scientific">Algoriphagus marincola HL-49</name>
    <dbReference type="NCBI Taxonomy" id="1305737"/>
    <lineage>
        <taxon>Bacteria</taxon>
        <taxon>Pseudomonadati</taxon>
        <taxon>Bacteroidota</taxon>
        <taxon>Cytophagia</taxon>
        <taxon>Cytophagales</taxon>
        <taxon>Cyclobacteriaceae</taxon>
        <taxon>Algoriphagus</taxon>
    </lineage>
</organism>
<comment type="caution">
    <text evidence="7">The sequence shown here is derived from an EMBL/GenBank/DDBJ whole genome shotgun (WGS) entry which is preliminary data.</text>
</comment>
<sequence>MLRIFEFLYKLRAFLLFVLLEIIAIWMVVRNNSPQGAAFFNSSMAISGSLLKTQSDITGFFSLSEENDELSTQNARLLKELIGQNSMDSVSYAPLDSSFKASFEIIGGKIVGQTLRLAQNHITINRGADDGVTEGMGIFTQNGAVGRIKEVSKNFSVGISLLNTGLLVSSKIKSSDVFGSINWDGKDTQVAKMLYVPRHVTPSPGDTVITSGYNAVFPEGILIGTIKSVNPSENQNYLDISVQLSADFSKLNYVYLVRNTSIEERDSLYQQAEISDEY</sequence>
<dbReference type="InterPro" id="IPR042175">
    <property type="entry name" value="Cell/Rod_MreC_2"/>
</dbReference>
<feature type="domain" description="Rod shape-determining protein MreC beta-barrel core" evidence="6">
    <location>
        <begin position="110"/>
        <end position="257"/>
    </location>
</feature>
<feature type="transmembrane region" description="Helical" evidence="5">
    <location>
        <begin position="12"/>
        <end position="29"/>
    </location>
</feature>
<comment type="similarity">
    <text evidence="1">Belongs to the MreC family.</text>
</comment>
<dbReference type="eggNOG" id="COG1792">
    <property type="taxonomic scope" value="Bacteria"/>
</dbReference>
<protein>
    <recommendedName>
        <fullName evidence="2">Cell shape-determining protein MreC</fullName>
    </recommendedName>
    <alternativeName>
        <fullName evidence="4">Cell shape protein MreC</fullName>
    </alternativeName>
</protein>
<dbReference type="InterPro" id="IPR055342">
    <property type="entry name" value="MreC_beta-barrel_core"/>
</dbReference>
<dbReference type="PANTHER" id="PTHR34138:SF1">
    <property type="entry name" value="CELL SHAPE-DETERMINING PROTEIN MREC"/>
    <property type="match status" value="1"/>
</dbReference>
<evidence type="ECO:0000313" key="8">
    <source>
        <dbReference type="Proteomes" id="UP000050421"/>
    </source>
</evidence>
<gene>
    <name evidence="7" type="primary">mreC</name>
    <name evidence="7" type="ORF">HLUCCX10_04925</name>
</gene>
<dbReference type="AlphaFoldDB" id="A0A0P7XP88"/>